<dbReference type="SMART" id="SM00647">
    <property type="entry name" value="IBR"/>
    <property type="match status" value="2"/>
</dbReference>
<keyword evidence="2" id="KW-0808">Transferase</keyword>
<feature type="domain" description="RING-type" evidence="10">
    <location>
        <begin position="347"/>
        <end position="400"/>
    </location>
</feature>
<keyword evidence="7" id="KW-0862">Zinc</keyword>
<dbReference type="PROSITE" id="PS50089">
    <property type="entry name" value="ZF_RING_2"/>
    <property type="match status" value="1"/>
</dbReference>
<protein>
    <recommendedName>
        <fullName evidence="14">RING-type domain-containing protein</fullName>
    </recommendedName>
</protein>
<dbReference type="InterPro" id="IPR013083">
    <property type="entry name" value="Znf_RING/FYVE/PHD"/>
</dbReference>
<dbReference type="Gene3D" id="3.30.40.10">
    <property type="entry name" value="Zinc/RING finger domain, C3HC4 (zinc finger)"/>
    <property type="match status" value="1"/>
</dbReference>
<dbReference type="EMBL" id="MU860260">
    <property type="protein sequence ID" value="KAK4235516.1"/>
    <property type="molecule type" value="Genomic_DNA"/>
</dbReference>
<evidence type="ECO:0000256" key="7">
    <source>
        <dbReference type="ARBA" id="ARBA00022833"/>
    </source>
</evidence>
<dbReference type="InterPro" id="IPR001841">
    <property type="entry name" value="Znf_RING"/>
</dbReference>
<dbReference type="GO" id="GO:0008270">
    <property type="term" value="F:zinc ion binding"/>
    <property type="evidence" value="ECO:0007669"/>
    <property type="project" value="UniProtKB-KW"/>
</dbReference>
<sequence length="653" mass="72778">MEPGYSRGRCSGSGGATSIFGWTAGAPGGARCHSRRNHGNCSPGRGIASEPRQTARGTVVPLLGRQDGKYSEVRIRLRPLDSRSKEFASPVLIIDVPKGLSISVIKRLITDSSEDRNGSLQVFDEEGKELAPNVKVTAETAEFWYRVSGHLSGWRFTHWQDETDGPLEDKLAAVMHGAISRLATVGQLKEAVARHIGIEDTNRVIIIARDGMRRGALDGNHWEVIQVKQWLCRWLSIDIAAPNGYVVFRTLGRECVYCPFPQDAGKSMPLEFGTRYFADRVLRGVHQRNKSELSDGTELSVRLNGVQLNLRFARLKWRATYDVDLPGDVAEAFSLEESWLLQETEACIVCAEAKKLSDMPIKITPHCKHRPKTCKECLKHWIDTRLGDGMSDKVTCPECSLPLGWHDVKRAAFKATLARYDRQLLHKALRRLEDFHYCLSPRCQSGQIHDAKCPEFRCGACAARQCVRHNLPWHEGETCEQYNKRNPKRAQAEKASKAEIQTSTRTCPECGRVVYKSSGCNHITCVCGHEWCYLCLATYAEDPVDHMPLDFHTPDCPDAAGMQGLFGHNTPYVNQRLRQNPDIRARLDRMARQVGPPPPPPPVAPLPAGRPGYRHHSPPPPSSASSRDGVDSIGGRIWAGHPGLAELQSRGWE</sequence>
<reference evidence="12" key="1">
    <citation type="journal article" date="2023" name="Mol. Phylogenet. Evol.">
        <title>Genome-scale phylogeny and comparative genomics of the fungal order Sordariales.</title>
        <authorList>
            <person name="Hensen N."/>
            <person name="Bonometti L."/>
            <person name="Westerberg I."/>
            <person name="Brannstrom I.O."/>
            <person name="Guillou S."/>
            <person name="Cros-Aarteil S."/>
            <person name="Calhoun S."/>
            <person name="Haridas S."/>
            <person name="Kuo A."/>
            <person name="Mondo S."/>
            <person name="Pangilinan J."/>
            <person name="Riley R."/>
            <person name="LaButti K."/>
            <person name="Andreopoulos B."/>
            <person name="Lipzen A."/>
            <person name="Chen C."/>
            <person name="Yan M."/>
            <person name="Daum C."/>
            <person name="Ng V."/>
            <person name="Clum A."/>
            <person name="Steindorff A."/>
            <person name="Ohm R.A."/>
            <person name="Martin F."/>
            <person name="Silar P."/>
            <person name="Natvig D.O."/>
            <person name="Lalanne C."/>
            <person name="Gautier V."/>
            <person name="Ament-Velasquez S.L."/>
            <person name="Kruys A."/>
            <person name="Hutchinson M.I."/>
            <person name="Powell A.J."/>
            <person name="Barry K."/>
            <person name="Miller A.N."/>
            <person name="Grigoriev I.V."/>
            <person name="Debuchy R."/>
            <person name="Gladieux P."/>
            <person name="Hiltunen Thoren M."/>
            <person name="Johannesson H."/>
        </authorList>
    </citation>
    <scope>NUCLEOTIDE SEQUENCE</scope>
    <source>
        <strain evidence="12">CBS 532.94</strain>
    </source>
</reference>
<evidence type="ECO:0000313" key="12">
    <source>
        <dbReference type="EMBL" id="KAK4235516.1"/>
    </source>
</evidence>
<evidence type="ECO:0000259" key="10">
    <source>
        <dbReference type="PROSITE" id="PS50089"/>
    </source>
</evidence>
<organism evidence="12 13">
    <name type="scientific">Achaetomium macrosporum</name>
    <dbReference type="NCBI Taxonomy" id="79813"/>
    <lineage>
        <taxon>Eukaryota</taxon>
        <taxon>Fungi</taxon>
        <taxon>Dikarya</taxon>
        <taxon>Ascomycota</taxon>
        <taxon>Pezizomycotina</taxon>
        <taxon>Sordariomycetes</taxon>
        <taxon>Sordariomycetidae</taxon>
        <taxon>Sordariales</taxon>
        <taxon>Chaetomiaceae</taxon>
        <taxon>Achaetomium</taxon>
    </lineage>
</organism>
<evidence type="ECO:0000313" key="13">
    <source>
        <dbReference type="Proteomes" id="UP001303760"/>
    </source>
</evidence>
<accession>A0AAN7H570</accession>
<proteinExistence type="predicted"/>
<keyword evidence="6" id="KW-0833">Ubl conjugation pathway</keyword>
<name>A0AAN7H570_9PEZI</name>
<evidence type="ECO:0000256" key="3">
    <source>
        <dbReference type="ARBA" id="ARBA00022723"/>
    </source>
</evidence>
<dbReference type="Pfam" id="PF01485">
    <property type="entry name" value="IBR"/>
    <property type="match status" value="1"/>
</dbReference>
<evidence type="ECO:0000256" key="4">
    <source>
        <dbReference type="ARBA" id="ARBA00022737"/>
    </source>
</evidence>
<dbReference type="InterPro" id="IPR051628">
    <property type="entry name" value="LUBAC_E3_Ligases"/>
</dbReference>
<dbReference type="SUPFAM" id="SSF57850">
    <property type="entry name" value="RING/U-box"/>
    <property type="match status" value="3"/>
</dbReference>
<feature type="region of interest" description="Disordered" evidence="9">
    <location>
        <begin position="31"/>
        <end position="55"/>
    </location>
</feature>
<keyword evidence="4" id="KW-0677">Repeat</keyword>
<gene>
    <name evidence="12" type="ORF">C8A03DRAFT_36627</name>
</gene>
<dbReference type="GO" id="GO:0016740">
    <property type="term" value="F:transferase activity"/>
    <property type="evidence" value="ECO:0007669"/>
    <property type="project" value="UniProtKB-KW"/>
</dbReference>
<dbReference type="Proteomes" id="UP001303760">
    <property type="component" value="Unassembled WGS sequence"/>
</dbReference>
<keyword evidence="13" id="KW-1185">Reference proteome</keyword>
<feature type="region of interest" description="Disordered" evidence="9">
    <location>
        <begin position="591"/>
        <end position="653"/>
    </location>
</feature>
<dbReference type="InterPro" id="IPR044066">
    <property type="entry name" value="TRIAD_supradom"/>
</dbReference>
<comment type="pathway">
    <text evidence="1">Protein modification; protein ubiquitination.</text>
</comment>
<dbReference type="CDD" id="cd20335">
    <property type="entry name" value="BRcat_RBR"/>
    <property type="match status" value="1"/>
</dbReference>
<keyword evidence="5 8" id="KW-0863">Zinc-finger</keyword>
<reference evidence="12" key="2">
    <citation type="submission" date="2023-05" db="EMBL/GenBank/DDBJ databases">
        <authorList>
            <consortium name="Lawrence Berkeley National Laboratory"/>
            <person name="Steindorff A."/>
            <person name="Hensen N."/>
            <person name="Bonometti L."/>
            <person name="Westerberg I."/>
            <person name="Brannstrom I.O."/>
            <person name="Guillou S."/>
            <person name="Cros-Aarteil S."/>
            <person name="Calhoun S."/>
            <person name="Haridas S."/>
            <person name="Kuo A."/>
            <person name="Mondo S."/>
            <person name="Pangilinan J."/>
            <person name="Riley R."/>
            <person name="Labutti K."/>
            <person name="Andreopoulos B."/>
            <person name="Lipzen A."/>
            <person name="Chen C."/>
            <person name="Yanf M."/>
            <person name="Daum C."/>
            <person name="Ng V."/>
            <person name="Clum A."/>
            <person name="Ohm R."/>
            <person name="Martin F."/>
            <person name="Silar P."/>
            <person name="Natvig D."/>
            <person name="Lalanne C."/>
            <person name="Gautier V."/>
            <person name="Ament-Velasquez S.L."/>
            <person name="Kruys A."/>
            <person name="Hutchinson M.I."/>
            <person name="Powell A.J."/>
            <person name="Barry K."/>
            <person name="Miller A.N."/>
            <person name="Grigoriev I.V."/>
            <person name="Debuchy R."/>
            <person name="Gladieux P."/>
            <person name="Thoren M.H."/>
            <person name="Johannesson H."/>
        </authorList>
    </citation>
    <scope>NUCLEOTIDE SEQUENCE</scope>
    <source>
        <strain evidence="12">CBS 532.94</strain>
    </source>
</reference>
<dbReference type="Pfam" id="PF26200">
    <property type="entry name" value="Rcat_RNF216"/>
    <property type="match status" value="1"/>
</dbReference>
<evidence type="ECO:0000256" key="2">
    <source>
        <dbReference type="ARBA" id="ARBA00022679"/>
    </source>
</evidence>
<evidence type="ECO:0000259" key="11">
    <source>
        <dbReference type="PROSITE" id="PS51873"/>
    </source>
</evidence>
<dbReference type="CDD" id="cd20336">
    <property type="entry name" value="Rcat_RBR"/>
    <property type="match status" value="1"/>
</dbReference>
<evidence type="ECO:0000256" key="1">
    <source>
        <dbReference type="ARBA" id="ARBA00004906"/>
    </source>
</evidence>
<dbReference type="Gene3D" id="1.20.120.1750">
    <property type="match status" value="1"/>
</dbReference>
<dbReference type="AlphaFoldDB" id="A0AAN7H570"/>
<dbReference type="PROSITE" id="PS51873">
    <property type="entry name" value="TRIAD"/>
    <property type="match status" value="1"/>
</dbReference>
<evidence type="ECO:0000256" key="9">
    <source>
        <dbReference type="SAM" id="MobiDB-lite"/>
    </source>
</evidence>
<dbReference type="InterPro" id="IPR002867">
    <property type="entry name" value="IBR_dom"/>
</dbReference>
<feature type="domain" description="RING-type" evidence="11">
    <location>
        <begin position="343"/>
        <end position="556"/>
    </location>
</feature>
<evidence type="ECO:0008006" key="14">
    <source>
        <dbReference type="Google" id="ProtNLM"/>
    </source>
</evidence>
<feature type="compositionally biased region" description="Pro residues" evidence="9">
    <location>
        <begin position="595"/>
        <end position="605"/>
    </location>
</feature>
<comment type="caution">
    <text evidence="12">The sequence shown here is derived from an EMBL/GenBank/DDBJ whole genome shotgun (WGS) entry which is preliminary data.</text>
</comment>
<evidence type="ECO:0000256" key="6">
    <source>
        <dbReference type="ARBA" id="ARBA00022786"/>
    </source>
</evidence>
<dbReference type="PANTHER" id="PTHR22770">
    <property type="entry name" value="UBIQUITIN CONJUGATING ENZYME 7 INTERACTING PROTEIN-RELATED"/>
    <property type="match status" value="1"/>
</dbReference>
<evidence type="ECO:0000256" key="5">
    <source>
        <dbReference type="ARBA" id="ARBA00022771"/>
    </source>
</evidence>
<keyword evidence="3" id="KW-0479">Metal-binding</keyword>
<evidence type="ECO:0000256" key="8">
    <source>
        <dbReference type="PROSITE-ProRule" id="PRU00175"/>
    </source>
</evidence>